<evidence type="ECO:0000313" key="5">
    <source>
        <dbReference type="Proteomes" id="UP000658733"/>
    </source>
</evidence>
<feature type="domain" description="Glycosyltransferase 2-like" evidence="3">
    <location>
        <begin position="9"/>
        <end position="169"/>
    </location>
</feature>
<dbReference type="PANTHER" id="PTHR22916">
    <property type="entry name" value="GLYCOSYLTRANSFERASE"/>
    <property type="match status" value="1"/>
</dbReference>
<dbReference type="InterPro" id="IPR029044">
    <property type="entry name" value="Nucleotide-diphossugar_trans"/>
</dbReference>
<dbReference type="GeneID" id="66133341"/>
<dbReference type="CDD" id="cd00761">
    <property type="entry name" value="Glyco_tranf_GTA_type"/>
    <property type="match status" value="1"/>
</dbReference>
<keyword evidence="2 4" id="KW-0808">Transferase</keyword>
<organism evidence="4 5">
    <name type="scientific">Methanobrevibacter arboriphilus</name>
    <dbReference type="NCBI Taxonomy" id="39441"/>
    <lineage>
        <taxon>Archaea</taxon>
        <taxon>Methanobacteriati</taxon>
        <taxon>Methanobacteriota</taxon>
        <taxon>Methanomada group</taxon>
        <taxon>Methanobacteria</taxon>
        <taxon>Methanobacteriales</taxon>
        <taxon>Methanobacteriaceae</taxon>
        <taxon>Methanobrevibacter</taxon>
    </lineage>
</organism>
<dbReference type="RefSeq" id="WP_221061172.1">
    <property type="nucleotide sequence ID" value="NZ_AP019779.1"/>
</dbReference>
<reference evidence="4" key="1">
    <citation type="submission" date="2020-10" db="EMBL/GenBank/DDBJ databases">
        <title>Dehalococcoides mccartyi of a TCE/Cr reducing biochatode.</title>
        <authorList>
            <person name="Matturro B."/>
        </authorList>
    </citation>
    <scope>NUCLEOTIDE SEQUENCE</scope>
    <source>
        <strain evidence="4">Bin4</strain>
    </source>
</reference>
<sequence>MNNSKPLVSVIVPVYNTEDYIQECLNSIINQSLSNIEIILVNDGSTDGSLEILEDYAKKDTRIKIINKDNEGQAIAKNLAISKSNGKYLSFIDSDDYIDLNAYEKIYNYAESNNNDIVLFNVLRFNKKNTWKGRLHRISIPNENIPSTNIINFPNLVYDSSASNKLIKKSFWDNYCFKFEEGRFYEDLLVAARLYCCADSIGIFSNVNYYWRIRENQANKSTTQKLTDTKNFNDRIFILNKITDLYREKNENLLKYHYKKCLDHDFIIILNKINESSQDLQCEIINKINLFLEDIFLEGYDDLNIFNLGIFDKIKYQAIIDNNLKLLKKLVYYSEKYNEKKLYIKMFLIFKDIIKEKMFIEILKLYIESR</sequence>
<evidence type="ECO:0000313" key="4">
    <source>
        <dbReference type="EMBL" id="MBF4468029.1"/>
    </source>
</evidence>
<accession>A0A843AL16</accession>
<gene>
    <name evidence="4" type="ORF">ISP01_01355</name>
</gene>
<protein>
    <submittedName>
        <fullName evidence="4">Glycosyltransferase</fullName>
    </submittedName>
</protein>
<comment type="caution">
    <text evidence="4">The sequence shown here is derived from an EMBL/GenBank/DDBJ whole genome shotgun (WGS) entry which is preliminary data.</text>
</comment>
<dbReference type="AlphaFoldDB" id="A0A843AL16"/>
<evidence type="ECO:0000256" key="2">
    <source>
        <dbReference type="ARBA" id="ARBA00022679"/>
    </source>
</evidence>
<dbReference type="Proteomes" id="UP000658733">
    <property type="component" value="Unassembled WGS sequence"/>
</dbReference>
<dbReference type="GO" id="GO:0016757">
    <property type="term" value="F:glycosyltransferase activity"/>
    <property type="evidence" value="ECO:0007669"/>
    <property type="project" value="UniProtKB-KW"/>
</dbReference>
<dbReference type="SUPFAM" id="SSF53448">
    <property type="entry name" value="Nucleotide-diphospho-sugar transferases"/>
    <property type="match status" value="1"/>
</dbReference>
<dbReference type="InterPro" id="IPR001173">
    <property type="entry name" value="Glyco_trans_2-like"/>
</dbReference>
<dbReference type="EMBL" id="JADIIN010000014">
    <property type="protein sequence ID" value="MBF4468029.1"/>
    <property type="molecule type" value="Genomic_DNA"/>
</dbReference>
<keyword evidence="1" id="KW-0328">Glycosyltransferase</keyword>
<evidence type="ECO:0000256" key="1">
    <source>
        <dbReference type="ARBA" id="ARBA00022676"/>
    </source>
</evidence>
<dbReference type="PANTHER" id="PTHR22916:SF51">
    <property type="entry name" value="GLYCOSYLTRANSFERASE EPSH-RELATED"/>
    <property type="match status" value="1"/>
</dbReference>
<proteinExistence type="predicted"/>
<dbReference type="Pfam" id="PF00535">
    <property type="entry name" value="Glycos_transf_2"/>
    <property type="match status" value="1"/>
</dbReference>
<name>A0A843AL16_METAZ</name>
<dbReference type="Gene3D" id="3.90.550.10">
    <property type="entry name" value="Spore Coat Polysaccharide Biosynthesis Protein SpsA, Chain A"/>
    <property type="match status" value="1"/>
</dbReference>
<evidence type="ECO:0000259" key="3">
    <source>
        <dbReference type="Pfam" id="PF00535"/>
    </source>
</evidence>